<accession>A0ABW3YBG1</accession>
<comment type="caution">
    <text evidence="1">The sequence shown here is derived from an EMBL/GenBank/DDBJ whole genome shotgun (WGS) entry which is preliminary data.</text>
</comment>
<protein>
    <submittedName>
        <fullName evidence="1">Uncharacterized protein</fullName>
    </submittedName>
</protein>
<dbReference type="EMBL" id="JBHTMP010000006">
    <property type="protein sequence ID" value="MFD1320609.1"/>
    <property type="molecule type" value="Genomic_DNA"/>
</dbReference>
<proteinExistence type="predicted"/>
<gene>
    <name evidence="1" type="ORF">ACFQ4H_05830</name>
</gene>
<dbReference type="Proteomes" id="UP001597260">
    <property type="component" value="Unassembled WGS sequence"/>
</dbReference>
<name>A0ABW3YBG1_9ACTN</name>
<sequence length="350" mass="38899">MPIKTYTGTASFPVDTADDVTALVELLSRAAVDDKLRNDLGDHFAYVAGVCPEWFRPHQETVITQFLDVFDVTFDNLCVLLNGAPATCVERLERRLRNRWSFREAWALAAIGTEPALTAIADLVREGTDPKEFEDSGIWTPSTGPAQYRFSPHRRVVELRSASGPAELVDADHPVGIRLGQIVRHPDSTAIAWHYLSLRLSEVPGMPDWPTDRVHLVSPQGSVGWTLTAALDRDGFWHSEIVTFDEPPENDVEDSVDNDDQGSMGVVVLRPYDDSLTYSNGHVLSTPGIFGTAGGPAIGLYPNPHCRSCDRLMFHVVTVQSQIREYGHGWRSLYLCEECQFTTCTATNWN</sequence>
<reference evidence="2" key="1">
    <citation type="journal article" date="2019" name="Int. J. Syst. Evol. Microbiol.">
        <title>The Global Catalogue of Microorganisms (GCM) 10K type strain sequencing project: providing services to taxonomists for standard genome sequencing and annotation.</title>
        <authorList>
            <consortium name="The Broad Institute Genomics Platform"/>
            <consortium name="The Broad Institute Genome Sequencing Center for Infectious Disease"/>
            <person name="Wu L."/>
            <person name="Ma J."/>
        </authorList>
    </citation>
    <scope>NUCLEOTIDE SEQUENCE [LARGE SCALE GENOMIC DNA]</scope>
    <source>
        <strain evidence="2">JCM 31037</strain>
    </source>
</reference>
<keyword evidence="2" id="KW-1185">Reference proteome</keyword>
<organism evidence="1 2">
    <name type="scientific">Micromonospora sonneratiae</name>
    <dbReference type="NCBI Taxonomy" id="1184706"/>
    <lineage>
        <taxon>Bacteria</taxon>
        <taxon>Bacillati</taxon>
        <taxon>Actinomycetota</taxon>
        <taxon>Actinomycetes</taxon>
        <taxon>Micromonosporales</taxon>
        <taxon>Micromonosporaceae</taxon>
        <taxon>Micromonospora</taxon>
    </lineage>
</organism>
<evidence type="ECO:0000313" key="1">
    <source>
        <dbReference type="EMBL" id="MFD1320609.1"/>
    </source>
</evidence>
<dbReference type="RefSeq" id="WP_377567772.1">
    <property type="nucleotide sequence ID" value="NZ_JBHTMP010000006.1"/>
</dbReference>
<evidence type="ECO:0000313" key="2">
    <source>
        <dbReference type="Proteomes" id="UP001597260"/>
    </source>
</evidence>